<keyword evidence="5" id="KW-1185">Reference proteome</keyword>
<evidence type="ECO:0000256" key="3">
    <source>
        <dbReference type="HAMAP-Rule" id="MF_01385"/>
    </source>
</evidence>
<dbReference type="Gene3D" id="1.10.4190.10">
    <property type="entry name" value="Urease accessory protein UreF"/>
    <property type="match status" value="1"/>
</dbReference>
<comment type="similarity">
    <text evidence="3">Belongs to the UreF family.</text>
</comment>
<organism evidence="4 5">
    <name type="scientific">Bilifractor porci</name>
    <dbReference type="NCBI Taxonomy" id="2606636"/>
    <lineage>
        <taxon>Bacteria</taxon>
        <taxon>Bacillati</taxon>
        <taxon>Bacillota</taxon>
        <taxon>Clostridia</taxon>
        <taxon>Lachnospirales</taxon>
        <taxon>Lachnospiraceae</taxon>
        <taxon>Bilifractor</taxon>
    </lineage>
</organism>
<dbReference type="EMBL" id="VUMV01000006">
    <property type="protein sequence ID" value="MST82385.1"/>
    <property type="molecule type" value="Genomic_DNA"/>
</dbReference>
<dbReference type="InterPro" id="IPR038277">
    <property type="entry name" value="UreF_sf"/>
</dbReference>
<evidence type="ECO:0000256" key="2">
    <source>
        <dbReference type="ARBA" id="ARBA00023186"/>
    </source>
</evidence>
<keyword evidence="2 3" id="KW-0143">Chaperone</keyword>
<keyword evidence="1 3" id="KW-0996">Nickel insertion</keyword>
<protein>
    <recommendedName>
        <fullName evidence="3">Urease accessory protein UreF</fullName>
    </recommendedName>
</protein>
<sequence length="244" mass="27667">MQKDGGEQVEMKKEILEAFQICDSTFPIGTFNHSFGMENYLFRRVIRKAPQFREWLENYYRSQFRYGEGLLVLLCCRAMEKDAEENTKEDLLRYDDLITKSVAAAETREGTRMIAAQMLILIRKIYGDTIPLLNWYAEQTDSGHAYGNPAIAFSIFAYSKGLSCEEAFNLYGYSVASTLVQNAVRSVPLGQREGQVILHDVIQLIADLYEKTAGLDEDSLGANTPGLELAQICHETQEARLFMS</sequence>
<accession>A0A7X2P964</accession>
<comment type="caution">
    <text evidence="4">The sequence shown here is derived from an EMBL/GenBank/DDBJ whole genome shotgun (WGS) entry which is preliminary data.</text>
</comment>
<dbReference type="Pfam" id="PF01730">
    <property type="entry name" value="UreF"/>
    <property type="match status" value="1"/>
</dbReference>
<dbReference type="PIRSF" id="PIRSF009467">
    <property type="entry name" value="Ureas_acces_UreF"/>
    <property type="match status" value="1"/>
</dbReference>
<comment type="subunit">
    <text evidence="3">UreD, UreF and UreG form a complex that acts as a GTP-hydrolysis-dependent molecular chaperone, activating the urease apoprotein by helping to assemble the nickel containing metallocenter of UreC. The UreE protein probably delivers the nickel.</text>
</comment>
<name>A0A7X2P964_9FIRM</name>
<keyword evidence="3" id="KW-0963">Cytoplasm</keyword>
<dbReference type="AlphaFoldDB" id="A0A7X2P964"/>
<dbReference type="HAMAP" id="MF_01385">
    <property type="entry name" value="UreF"/>
    <property type="match status" value="1"/>
</dbReference>
<dbReference type="GO" id="GO:0016151">
    <property type="term" value="F:nickel cation binding"/>
    <property type="evidence" value="ECO:0007669"/>
    <property type="project" value="UniProtKB-UniRule"/>
</dbReference>
<dbReference type="PANTHER" id="PTHR33620">
    <property type="entry name" value="UREASE ACCESSORY PROTEIN F"/>
    <property type="match status" value="1"/>
</dbReference>
<reference evidence="4 5" key="1">
    <citation type="submission" date="2019-08" db="EMBL/GenBank/DDBJ databases">
        <title>In-depth cultivation of the pig gut microbiome towards novel bacterial diversity and tailored functional studies.</title>
        <authorList>
            <person name="Wylensek D."/>
            <person name="Hitch T.C.A."/>
            <person name="Clavel T."/>
        </authorList>
    </citation>
    <scope>NUCLEOTIDE SEQUENCE [LARGE SCALE GENOMIC DNA]</scope>
    <source>
        <strain evidence="4 5">Oil+RF-744-WCA-WT-13</strain>
    </source>
</reference>
<dbReference type="GO" id="GO:0005737">
    <property type="term" value="C:cytoplasm"/>
    <property type="evidence" value="ECO:0007669"/>
    <property type="project" value="UniProtKB-SubCell"/>
</dbReference>
<evidence type="ECO:0000313" key="4">
    <source>
        <dbReference type="EMBL" id="MST82385.1"/>
    </source>
</evidence>
<dbReference type="Proteomes" id="UP000466864">
    <property type="component" value="Unassembled WGS sequence"/>
</dbReference>
<evidence type="ECO:0000256" key="1">
    <source>
        <dbReference type="ARBA" id="ARBA00022988"/>
    </source>
</evidence>
<dbReference type="RefSeq" id="WP_154458298.1">
    <property type="nucleotide sequence ID" value="NZ_VUMV01000006.1"/>
</dbReference>
<evidence type="ECO:0000313" key="5">
    <source>
        <dbReference type="Proteomes" id="UP000466864"/>
    </source>
</evidence>
<comment type="function">
    <text evidence="3">Required for maturation of urease via the functional incorporation of the urease nickel metallocenter.</text>
</comment>
<comment type="subcellular location">
    <subcellularLocation>
        <location evidence="3">Cytoplasm</location>
    </subcellularLocation>
</comment>
<gene>
    <name evidence="3" type="primary">ureF</name>
    <name evidence="4" type="ORF">FYJ60_08670</name>
</gene>
<dbReference type="PANTHER" id="PTHR33620:SF1">
    <property type="entry name" value="UREASE ACCESSORY PROTEIN F"/>
    <property type="match status" value="1"/>
</dbReference>
<proteinExistence type="inferred from homology"/>
<dbReference type="InterPro" id="IPR002639">
    <property type="entry name" value="UreF"/>
</dbReference>